<dbReference type="EMBL" id="CCSD01000109">
    <property type="protein sequence ID" value="CDZ92140.1"/>
    <property type="molecule type" value="Genomic_DNA"/>
</dbReference>
<protein>
    <submittedName>
        <fullName evidence="1">Uncharacterized protein</fullName>
    </submittedName>
</protein>
<gene>
    <name evidence="1" type="ORF">RHRU231_930019</name>
</gene>
<dbReference type="AlphaFoldDB" id="A0A098BVA6"/>
<reference evidence="1 2" key="1">
    <citation type="journal article" date="2014" name="Genome Announc.">
        <title>Draft Genome Sequence of Propane- and Butane-Oxidizing Actinobacterium Rhodococcus ruber IEGM 231.</title>
        <authorList>
            <person name="Ivshina I.B."/>
            <person name="Kuyukina M.S."/>
            <person name="Krivoruchko A.V."/>
            <person name="Barbe V."/>
            <person name="Fischer C."/>
        </authorList>
    </citation>
    <scope>NUCLEOTIDE SEQUENCE [LARGE SCALE GENOMIC DNA]</scope>
</reference>
<organism evidence="1 2">
    <name type="scientific">Rhodococcus ruber</name>
    <dbReference type="NCBI Taxonomy" id="1830"/>
    <lineage>
        <taxon>Bacteria</taxon>
        <taxon>Bacillati</taxon>
        <taxon>Actinomycetota</taxon>
        <taxon>Actinomycetes</taxon>
        <taxon>Mycobacteriales</taxon>
        <taxon>Nocardiaceae</taxon>
        <taxon>Rhodococcus</taxon>
    </lineage>
</organism>
<proteinExistence type="predicted"/>
<name>A0A098BVA6_9NOCA</name>
<sequence>MNDATAAHHEERLAVVVLVALAQPARPCVAGDLSSDFLSRPADRDDHSHALGNRVGSVIRPLAAVQHHDSDGLTASIERLQLTVLERPALNAVPPFADAESYRLSSVETVADGGVLPRRRRQGPLRILQEVRLHNGPSLIHERVAHPAHRV</sequence>
<accession>A0A098BVA6</accession>
<evidence type="ECO:0000313" key="2">
    <source>
        <dbReference type="Proteomes" id="UP000042997"/>
    </source>
</evidence>
<evidence type="ECO:0000313" key="1">
    <source>
        <dbReference type="EMBL" id="CDZ92140.1"/>
    </source>
</evidence>
<dbReference type="Proteomes" id="UP000042997">
    <property type="component" value="Unassembled WGS sequence"/>
</dbReference>